<proteinExistence type="predicted"/>
<keyword evidence="1" id="KW-1133">Transmembrane helix</keyword>
<feature type="transmembrane region" description="Helical" evidence="1">
    <location>
        <begin position="195"/>
        <end position="214"/>
    </location>
</feature>
<dbReference type="EMBL" id="OPYN01000085">
    <property type="protein sequence ID" value="SPO60404.1"/>
    <property type="molecule type" value="Genomic_DNA"/>
</dbReference>
<evidence type="ECO:0000313" key="3">
    <source>
        <dbReference type="Proteomes" id="UP000294335"/>
    </source>
</evidence>
<dbReference type="Proteomes" id="UP000294335">
    <property type="component" value="Unassembled WGS sequence"/>
</dbReference>
<keyword evidence="1" id="KW-0812">Transmembrane</keyword>
<comment type="caution">
    <text evidence="2">The sequence shown here is derived from an EMBL/GenBank/DDBJ whole genome shotgun (WGS) entry which is preliminary data.</text>
</comment>
<keyword evidence="1" id="KW-0472">Membrane</keyword>
<organism evidence="2 3">
    <name type="scientific">Pseudomonas inefficax</name>
    <dbReference type="NCBI Taxonomy" id="2078786"/>
    <lineage>
        <taxon>Bacteria</taxon>
        <taxon>Pseudomonadati</taxon>
        <taxon>Pseudomonadota</taxon>
        <taxon>Gammaproteobacteria</taxon>
        <taxon>Pseudomonadales</taxon>
        <taxon>Pseudomonadaceae</taxon>
        <taxon>Pseudomonas</taxon>
    </lineage>
</organism>
<dbReference type="AlphaFoldDB" id="A0AAQ1P745"/>
<accession>A0AAQ1P745</accession>
<name>A0AAQ1P745_9PSED</name>
<protein>
    <submittedName>
        <fullName evidence="2">Uncharacterized protein</fullName>
    </submittedName>
</protein>
<evidence type="ECO:0000313" key="2">
    <source>
        <dbReference type="EMBL" id="SPO60404.1"/>
    </source>
</evidence>
<dbReference type="RefSeq" id="WP_133970783.1">
    <property type="nucleotide sequence ID" value="NZ_OPYN01000085.1"/>
</dbReference>
<gene>
    <name evidence="2" type="ORF">JV551A3_V1_850025</name>
</gene>
<reference evidence="2 3" key="1">
    <citation type="submission" date="2018-02" db="EMBL/GenBank/DDBJ databases">
        <authorList>
            <person name="Dubost A."/>
        </authorList>
    </citation>
    <scope>NUCLEOTIDE SEQUENCE [LARGE SCALE GENOMIC DNA]</scope>
    <source>
        <strain evidence="3">JV551A3</strain>
    </source>
</reference>
<sequence>MTAGLSVVDAKRVIASKKKLMISALDAYHKVQKSSAEKRRPALIAYQQAATEYFNCAEELVGDSDILGARESADWAQGYAENCKAVLETMPDHYQALRLEFARLGMPSEVYEPSSTAFANMQRMVVSYIKKKEVDKLRNTFELNRLPVYGFEYKSKDFMKTNLVWSFVFGVVFIIVMLTIALLKPDPSAFQFKVFHTVLSLAGAGIGAMLPGFLEIKMKNYLRAGGAFAIFAIVYFNPALLT</sequence>
<feature type="transmembrane region" description="Helical" evidence="1">
    <location>
        <begin position="221"/>
        <end position="241"/>
    </location>
</feature>
<evidence type="ECO:0000256" key="1">
    <source>
        <dbReference type="SAM" id="Phobius"/>
    </source>
</evidence>
<feature type="transmembrane region" description="Helical" evidence="1">
    <location>
        <begin position="163"/>
        <end position="183"/>
    </location>
</feature>
<keyword evidence="3" id="KW-1185">Reference proteome</keyword>